<evidence type="ECO:0000313" key="2">
    <source>
        <dbReference type="Proteomes" id="UP000256838"/>
    </source>
</evidence>
<organism evidence="1 2">
    <name type="scientific">Trinickia dinghuensis</name>
    <dbReference type="NCBI Taxonomy" id="2291023"/>
    <lineage>
        <taxon>Bacteria</taxon>
        <taxon>Pseudomonadati</taxon>
        <taxon>Pseudomonadota</taxon>
        <taxon>Betaproteobacteria</taxon>
        <taxon>Burkholderiales</taxon>
        <taxon>Burkholderiaceae</taxon>
        <taxon>Trinickia</taxon>
    </lineage>
</organism>
<name>A0A3D8K1E3_9BURK</name>
<accession>A0A3D8K1E3</accession>
<proteinExistence type="predicted"/>
<sequence length="99" mass="11459">MYLANEGKNRVALYQELKLPMPADVWSSEYIAPQRMALIERDDEWAVQLDDREIRTIRYCADIIVPMLAAYGVATLQPQQLKAPETNVLRRVLRSLAKR</sequence>
<gene>
    <name evidence="1" type="ORF">DWV00_11845</name>
</gene>
<dbReference type="RefSeq" id="WP_115533745.1">
    <property type="nucleotide sequence ID" value="NZ_QRGA01000006.1"/>
</dbReference>
<comment type="caution">
    <text evidence="1">The sequence shown here is derived from an EMBL/GenBank/DDBJ whole genome shotgun (WGS) entry which is preliminary data.</text>
</comment>
<dbReference type="EMBL" id="QRGA01000006">
    <property type="protein sequence ID" value="RDU98930.1"/>
    <property type="molecule type" value="Genomic_DNA"/>
</dbReference>
<protein>
    <submittedName>
        <fullName evidence="1">Uncharacterized protein</fullName>
    </submittedName>
</protein>
<dbReference type="Proteomes" id="UP000256838">
    <property type="component" value="Unassembled WGS sequence"/>
</dbReference>
<evidence type="ECO:0000313" key="1">
    <source>
        <dbReference type="EMBL" id="RDU98930.1"/>
    </source>
</evidence>
<reference evidence="1 2" key="1">
    <citation type="submission" date="2018-08" db="EMBL/GenBank/DDBJ databases">
        <title>Paraburkholderia sp. DHOM06 isolated from forest soil.</title>
        <authorList>
            <person name="Gao Z.-H."/>
            <person name="Qiu L.-H."/>
        </authorList>
    </citation>
    <scope>NUCLEOTIDE SEQUENCE [LARGE SCALE GENOMIC DNA]</scope>
    <source>
        <strain evidence="1 2">DHOM06</strain>
    </source>
</reference>
<dbReference type="AlphaFoldDB" id="A0A3D8K1E3"/>
<dbReference type="OrthoDB" id="9135196at2"/>
<keyword evidence="2" id="KW-1185">Reference proteome</keyword>